<dbReference type="OrthoDB" id="6779073at2759"/>
<organism evidence="3 4">
    <name type="scientific">Ignelater luminosus</name>
    <name type="common">Cucubano</name>
    <name type="synonym">Pyrophorus luminosus</name>
    <dbReference type="NCBI Taxonomy" id="2038154"/>
    <lineage>
        <taxon>Eukaryota</taxon>
        <taxon>Metazoa</taxon>
        <taxon>Ecdysozoa</taxon>
        <taxon>Arthropoda</taxon>
        <taxon>Hexapoda</taxon>
        <taxon>Insecta</taxon>
        <taxon>Pterygota</taxon>
        <taxon>Neoptera</taxon>
        <taxon>Endopterygota</taxon>
        <taxon>Coleoptera</taxon>
        <taxon>Polyphaga</taxon>
        <taxon>Elateriformia</taxon>
        <taxon>Elateroidea</taxon>
        <taxon>Elateridae</taxon>
        <taxon>Agrypninae</taxon>
        <taxon>Pyrophorini</taxon>
        <taxon>Ignelater</taxon>
    </lineage>
</organism>
<feature type="domain" description="Mutator-like transposase" evidence="2">
    <location>
        <begin position="286"/>
        <end position="347"/>
    </location>
</feature>
<evidence type="ECO:0000313" key="3">
    <source>
        <dbReference type="EMBL" id="KAF2886302.1"/>
    </source>
</evidence>
<protein>
    <recommendedName>
        <fullName evidence="2">Mutator-like transposase domain-containing protein</fullName>
    </recommendedName>
</protein>
<comment type="caution">
    <text evidence="3">The sequence shown here is derived from an EMBL/GenBank/DDBJ whole genome shotgun (WGS) entry which is preliminary data.</text>
</comment>
<accession>A0A8K0G2T3</accession>
<feature type="non-terminal residue" evidence="3">
    <location>
        <position position="350"/>
    </location>
</feature>
<evidence type="ECO:0000256" key="1">
    <source>
        <dbReference type="SAM" id="MobiDB-lite"/>
    </source>
</evidence>
<dbReference type="EMBL" id="VTPC01088131">
    <property type="protein sequence ID" value="KAF2886302.1"/>
    <property type="molecule type" value="Genomic_DNA"/>
</dbReference>
<reference evidence="3" key="1">
    <citation type="submission" date="2019-08" db="EMBL/GenBank/DDBJ databases">
        <title>The genome of the North American firefly Photinus pyralis.</title>
        <authorList>
            <consortium name="Photinus pyralis genome working group"/>
            <person name="Fallon T.R."/>
            <person name="Sander Lower S.E."/>
            <person name="Weng J.-K."/>
        </authorList>
    </citation>
    <scope>NUCLEOTIDE SEQUENCE</scope>
    <source>
        <strain evidence="3">TRF0915ILg1</strain>
        <tissue evidence="3">Whole body</tissue>
    </source>
</reference>
<name>A0A8K0G2T3_IGNLU</name>
<dbReference type="InterPro" id="IPR049012">
    <property type="entry name" value="Mutator_transp_dom"/>
</dbReference>
<dbReference type="Proteomes" id="UP000801492">
    <property type="component" value="Unassembled WGS sequence"/>
</dbReference>
<sequence length="350" mass="39111">ELPFRGHSEQFGNLHSGNFLGTVELFAQFHPFLADHLKSFTHPGTGKKVWSGVLDALNFIAESTDEKPSTRSEATGLQKKLKRLEAAILVIVWNTILDRFNSTSKKLQQSQIDLSTVVQLYDSVALFLQDMRNKQFSHYEEKAKLLSGVENYYGHDTRRKIIKFITGNPENDDAERHDKAINELQAGQKDIIETENLLIDSAASREVNTEASADSPSPVPPQSARLESRPPSAASTRSYAEVVQHHHDQVSDAPSRSSSLMSVRSAEADLKRRLKKAATARWNKMQHMKNMCDVYHEGAIDIIREAAKEEAELAIQNGDVDADDTPIIIVIVDGAWSKRSYKTDYNALPG</sequence>
<feature type="non-terminal residue" evidence="3">
    <location>
        <position position="1"/>
    </location>
</feature>
<evidence type="ECO:0000259" key="2">
    <source>
        <dbReference type="Pfam" id="PF20700"/>
    </source>
</evidence>
<feature type="region of interest" description="Disordered" evidence="1">
    <location>
        <begin position="205"/>
        <end position="237"/>
    </location>
</feature>
<evidence type="ECO:0000313" key="4">
    <source>
        <dbReference type="Proteomes" id="UP000801492"/>
    </source>
</evidence>
<dbReference type="AlphaFoldDB" id="A0A8K0G2T3"/>
<dbReference type="Pfam" id="PF20700">
    <property type="entry name" value="Mutator"/>
    <property type="match status" value="1"/>
</dbReference>
<gene>
    <name evidence="3" type="ORF">ILUMI_19871</name>
</gene>
<proteinExistence type="predicted"/>
<keyword evidence="4" id="KW-1185">Reference proteome</keyword>